<evidence type="ECO:0000313" key="2">
    <source>
        <dbReference type="EMBL" id="MFD1716333.1"/>
    </source>
</evidence>
<protein>
    <submittedName>
        <fullName evidence="2">Endonuclease/exonuclease/phosphatase family protein</fullName>
    </submittedName>
</protein>
<dbReference type="Pfam" id="PF03372">
    <property type="entry name" value="Exo_endo_phos"/>
    <property type="match status" value="1"/>
</dbReference>
<keyword evidence="3" id="KW-1185">Reference proteome</keyword>
<dbReference type="PANTHER" id="PTHR14859:SF15">
    <property type="entry name" value="ENDONUCLEASE_EXONUCLEASE_PHOSPHATASE DOMAIN-CONTAINING PROTEIN"/>
    <property type="match status" value="1"/>
</dbReference>
<dbReference type="SUPFAM" id="SSF56219">
    <property type="entry name" value="DNase I-like"/>
    <property type="match status" value="1"/>
</dbReference>
<feature type="domain" description="Endonuclease/exonuclease/phosphatase" evidence="1">
    <location>
        <begin position="4"/>
        <end position="248"/>
    </location>
</feature>
<organism evidence="2 3">
    <name type="scientific">Georgenia deserti</name>
    <dbReference type="NCBI Taxonomy" id="2093781"/>
    <lineage>
        <taxon>Bacteria</taxon>
        <taxon>Bacillati</taxon>
        <taxon>Actinomycetota</taxon>
        <taxon>Actinomycetes</taxon>
        <taxon>Micrococcales</taxon>
        <taxon>Bogoriellaceae</taxon>
        <taxon>Georgenia</taxon>
    </lineage>
</organism>
<keyword evidence="2" id="KW-0540">Nuclease</keyword>
<dbReference type="InterPro" id="IPR036691">
    <property type="entry name" value="Endo/exonu/phosph_ase_sf"/>
</dbReference>
<keyword evidence="2" id="KW-0255">Endonuclease</keyword>
<accession>A0ABW4KYT8</accession>
<dbReference type="PANTHER" id="PTHR14859">
    <property type="entry name" value="CALCOFLUOR WHITE HYPERSENSITIVE PROTEIN PRECURSOR"/>
    <property type="match status" value="1"/>
</dbReference>
<gene>
    <name evidence="2" type="ORF">ACFSE6_00675</name>
</gene>
<reference evidence="3" key="1">
    <citation type="journal article" date="2019" name="Int. J. Syst. Evol. Microbiol.">
        <title>The Global Catalogue of Microorganisms (GCM) 10K type strain sequencing project: providing services to taxonomists for standard genome sequencing and annotation.</title>
        <authorList>
            <consortium name="The Broad Institute Genomics Platform"/>
            <consortium name="The Broad Institute Genome Sequencing Center for Infectious Disease"/>
            <person name="Wu L."/>
            <person name="Ma J."/>
        </authorList>
    </citation>
    <scope>NUCLEOTIDE SEQUENCE [LARGE SCALE GENOMIC DNA]</scope>
    <source>
        <strain evidence="3">JCM 17130</strain>
    </source>
</reference>
<dbReference type="Gene3D" id="3.60.10.10">
    <property type="entry name" value="Endonuclease/exonuclease/phosphatase"/>
    <property type="match status" value="1"/>
</dbReference>
<keyword evidence="2" id="KW-0378">Hydrolase</keyword>
<comment type="caution">
    <text evidence="2">The sequence shown here is derived from an EMBL/GenBank/DDBJ whole genome shotgun (WGS) entry which is preliminary data.</text>
</comment>
<proteinExistence type="predicted"/>
<dbReference type="Proteomes" id="UP001597277">
    <property type="component" value="Unassembled WGS sequence"/>
</dbReference>
<dbReference type="RefSeq" id="WP_388001779.1">
    <property type="nucleotide sequence ID" value="NZ_JBHUEE010000001.1"/>
</dbReference>
<name>A0ABW4KYT8_9MICO</name>
<evidence type="ECO:0000313" key="3">
    <source>
        <dbReference type="Proteomes" id="UP001597277"/>
    </source>
</evidence>
<dbReference type="InterPro" id="IPR005135">
    <property type="entry name" value="Endo/exonuclease/phosphatase"/>
</dbReference>
<dbReference type="EMBL" id="JBHUEE010000001">
    <property type="protein sequence ID" value="MFD1716333.1"/>
    <property type="molecule type" value="Genomic_DNA"/>
</dbReference>
<dbReference type="GO" id="GO:0004519">
    <property type="term" value="F:endonuclease activity"/>
    <property type="evidence" value="ECO:0007669"/>
    <property type="project" value="UniProtKB-KW"/>
</dbReference>
<dbReference type="InterPro" id="IPR051916">
    <property type="entry name" value="GPI-anchor_lipid_remodeler"/>
</dbReference>
<sequence>MRVLTLNVKHFLPAATAADAGSRASRRTVRRAAAEIAELAPDVVLLQEVDKRHPRSGGVDQAGALAGALGMRHRFAANLVFGPAGLAVPAPRSEVSRGYGLALLSRYPVRSWHVRPLRGSGLRRVGPWWTARGWWPDVDRVFLAGVLLTEVGPVSVGVAHLSVMVDTARGQLATCLDSMRTLPGPALLGGDLNLPPSRVAPLATGYSSLATAHTFTNARPRKQIDHLLGAGLVADGPGRAHHFSVSDHAGLSADVTLVS</sequence>
<evidence type="ECO:0000259" key="1">
    <source>
        <dbReference type="Pfam" id="PF03372"/>
    </source>
</evidence>